<comment type="caution">
    <text evidence="1">The sequence shown here is derived from an EMBL/GenBank/DDBJ whole genome shotgun (WGS) entry which is preliminary data.</text>
</comment>
<keyword evidence="2" id="KW-1185">Reference proteome</keyword>
<gene>
    <name evidence="1" type="ORF">ACOLOM_LOCUS4759</name>
</gene>
<proteinExistence type="predicted"/>
<dbReference type="EMBL" id="CAJVPT010008132">
    <property type="protein sequence ID" value="CAG8548640.1"/>
    <property type="molecule type" value="Genomic_DNA"/>
</dbReference>
<reference evidence="1" key="1">
    <citation type="submission" date="2021-06" db="EMBL/GenBank/DDBJ databases">
        <authorList>
            <person name="Kallberg Y."/>
            <person name="Tangrot J."/>
            <person name="Rosling A."/>
        </authorList>
    </citation>
    <scope>NUCLEOTIDE SEQUENCE</scope>
    <source>
        <strain evidence="1">CL356</strain>
    </source>
</reference>
<dbReference type="Proteomes" id="UP000789525">
    <property type="component" value="Unassembled WGS sequence"/>
</dbReference>
<evidence type="ECO:0000313" key="2">
    <source>
        <dbReference type="Proteomes" id="UP000789525"/>
    </source>
</evidence>
<sequence>MKDRGKHSLKLMNLSPNTTAFDLRHIYQKLQAKTCYIPHLMLYKPRKYAVISFEDEETLHTALEQQFSLRETIIETKTIQTKLCTICDSSQHLIANSLPRNIGTIKRIQLRASREIWKTIQSFQTSWLFQNCKLTQPITGKISNHSEVIEEYNNQETTHIESDLQCLANIEDIQHQQQQLHNSIGNMDRTINALIFTIANILPTINKYIQKFKEKQKNRRKRPVTSKPFLLLQLNEYRRQLVLHEKKSDKYCPSRSNKLHKAISTKISLPVWIPDYNTLDIISEIDTFIKIERLAIKKSIKEKTTTDIKKWKELHNTWFNQDKKQIISSIFGQPKKNIVTSKLINNVSTEKYLITNPLEIKEKVRSHFKEWTKQHQLHKYRGTIW</sequence>
<evidence type="ECO:0000313" key="1">
    <source>
        <dbReference type="EMBL" id="CAG8548640.1"/>
    </source>
</evidence>
<accession>A0ACA9LVJ5</accession>
<name>A0ACA9LVJ5_9GLOM</name>
<protein>
    <submittedName>
        <fullName evidence="1">16378_t:CDS:1</fullName>
    </submittedName>
</protein>
<organism evidence="1 2">
    <name type="scientific">Acaulospora colombiana</name>
    <dbReference type="NCBI Taxonomy" id="27376"/>
    <lineage>
        <taxon>Eukaryota</taxon>
        <taxon>Fungi</taxon>
        <taxon>Fungi incertae sedis</taxon>
        <taxon>Mucoromycota</taxon>
        <taxon>Glomeromycotina</taxon>
        <taxon>Glomeromycetes</taxon>
        <taxon>Diversisporales</taxon>
        <taxon>Acaulosporaceae</taxon>
        <taxon>Acaulospora</taxon>
    </lineage>
</organism>